<protein>
    <submittedName>
        <fullName evidence="2">Glycosyltransferase family 2 protein</fullName>
        <ecNumber evidence="2">2.4.-.-</ecNumber>
    </submittedName>
</protein>
<dbReference type="InterPro" id="IPR001173">
    <property type="entry name" value="Glyco_trans_2-like"/>
</dbReference>
<dbReference type="CDD" id="cd00761">
    <property type="entry name" value="Glyco_tranf_GTA_type"/>
    <property type="match status" value="1"/>
</dbReference>
<organism evidence="2 3">
    <name type="scientific">Lactobacillus crispatus</name>
    <dbReference type="NCBI Taxonomy" id="47770"/>
    <lineage>
        <taxon>Bacteria</taxon>
        <taxon>Bacillati</taxon>
        <taxon>Bacillota</taxon>
        <taxon>Bacilli</taxon>
        <taxon>Lactobacillales</taxon>
        <taxon>Lactobacillaceae</taxon>
        <taxon>Lactobacillus</taxon>
    </lineage>
</organism>
<keyword evidence="3" id="KW-1185">Reference proteome</keyword>
<dbReference type="EMBL" id="JBETVU010000012">
    <property type="protein sequence ID" value="MES5150040.1"/>
    <property type="molecule type" value="Genomic_DNA"/>
</dbReference>
<proteinExistence type="predicted"/>
<gene>
    <name evidence="2" type="ORF">ABVC42_08995</name>
</gene>
<evidence type="ECO:0000259" key="1">
    <source>
        <dbReference type="Pfam" id="PF00535"/>
    </source>
</evidence>
<accession>A0ABV2B9W8</accession>
<name>A0ABV2B9W8_9LACO</name>
<dbReference type="Proteomes" id="UP001434419">
    <property type="component" value="Unassembled WGS sequence"/>
</dbReference>
<dbReference type="Pfam" id="PF00535">
    <property type="entry name" value="Glycos_transf_2"/>
    <property type="match status" value="1"/>
</dbReference>
<comment type="caution">
    <text evidence="2">The sequence shown here is derived from an EMBL/GenBank/DDBJ whole genome shotgun (WGS) entry which is preliminary data.</text>
</comment>
<feature type="domain" description="Glycosyltransferase 2-like" evidence="1">
    <location>
        <begin position="7"/>
        <end position="169"/>
    </location>
</feature>
<evidence type="ECO:0000313" key="2">
    <source>
        <dbReference type="EMBL" id="MES5150040.1"/>
    </source>
</evidence>
<keyword evidence="2" id="KW-0808">Transferase</keyword>
<dbReference type="InterPro" id="IPR029044">
    <property type="entry name" value="Nucleotide-diphossugar_trans"/>
</dbReference>
<dbReference type="RefSeq" id="WP_005718208.1">
    <property type="nucleotide sequence ID" value="NZ_CP046589.1"/>
</dbReference>
<dbReference type="SUPFAM" id="SSF53448">
    <property type="entry name" value="Nucleotide-diphospho-sugar transferases"/>
    <property type="match status" value="1"/>
</dbReference>
<dbReference type="PANTHER" id="PTHR22916">
    <property type="entry name" value="GLYCOSYLTRANSFERASE"/>
    <property type="match status" value="1"/>
</dbReference>
<dbReference type="Gene3D" id="3.90.550.10">
    <property type="entry name" value="Spore Coat Polysaccharide Biosynthesis Protein SpsA, Chain A"/>
    <property type="match status" value="1"/>
</dbReference>
<dbReference type="PANTHER" id="PTHR22916:SF3">
    <property type="entry name" value="UDP-GLCNAC:BETAGAL BETA-1,3-N-ACETYLGLUCOSAMINYLTRANSFERASE-LIKE PROTEIN 1"/>
    <property type="match status" value="1"/>
</dbReference>
<dbReference type="EC" id="2.4.-.-" evidence="2"/>
<keyword evidence="2" id="KW-0328">Glycosyltransferase</keyword>
<evidence type="ECO:0000313" key="3">
    <source>
        <dbReference type="Proteomes" id="UP001434419"/>
    </source>
</evidence>
<sequence length="323" mass="38316">MKKPILSIIIPVYNVQDYLEDCLKSIISSDLSQVEVLVINDGSTDSSLKIIKKYSEKYSHIICYDKENSGVSATRNFGLKKSRGKWIWFIDSDDLIKTNILERLVQFLINTDLDVFLFQLTMFQKKVTNIYQNDTLVKEKINRYDAMKTLINPKYASFSWNKIFKKSLFSNTLFLPTRDFTEDMAIVYKLYNKANIFFMTSSSLYFYRQRKGSLIHTVSVKNLGASAHSHYEMEDFFEHEYPDLAHKFHQETIVSIVSYFHRLNLRDIKKEKKLYSYIKRYKDYAALNNRYKIEIFSLKYCYPIFKFIGYVGVLSRKFKQNEK</sequence>
<dbReference type="GO" id="GO:0016757">
    <property type="term" value="F:glycosyltransferase activity"/>
    <property type="evidence" value="ECO:0007669"/>
    <property type="project" value="UniProtKB-KW"/>
</dbReference>
<reference evidence="2" key="1">
    <citation type="submission" date="2024-06" db="EMBL/GenBank/DDBJ databases">
        <title>Vaginal Lactobacillus fatty acid response mechanisms reveal a metabolite-targeted strategy for bacterial vaginosis treatment.</title>
        <authorList>
            <person name="Zhu M."/>
            <person name="Blainey P.C."/>
            <person name="Bloom S.M."/>
            <person name="Kwon D.S."/>
        </authorList>
    </citation>
    <scope>NUCLEOTIDE SEQUENCE</scope>
    <source>
        <strain evidence="2">194_F1_1</strain>
    </source>
</reference>